<evidence type="ECO:0000256" key="3">
    <source>
        <dbReference type="ARBA" id="ARBA00023239"/>
    </source>
</evidence>
<proteinExistence type="predicted"/>
<comment type="caution">
    <text evidence="8">The sequence shown here is derived from an EMBL/GenBank/DDBJ whole genome shotgun (WGS) entry which is preliminary data.</text>
</comment>
<keyword evidence="1" id="KW-0540">Nuclease</keyword>
<name>A0ABR3FUG4_9AGAR</name>
<dbReference type="GO" id="GO:0004527">
    <property type="term" value="F:exonuclease activity"/>
    <property type="evidence" value="ECO:0007669"/>
    <property type="project" value="UniProtKB-KW"/>
</dbReference>
<organism evidence="8 9">
    <name type="scientific">Marasmius crinis-equi</name>
    <dbReference type="NCBI Taxonomy" id="585013"/>
    <lineage>
        <taxon>Eukaryota</taxon>
        <taxon>Fungi</taxon>
        <taxon>Dikarya</taxon>
        <taxon>Basidiomycota</taxon>
        <taxon>Agaricomycotina</taxon>
        <taxon>Agaricomycetes</taxon>
        <taxon>Agaricomycetidae</taxon>
        <taxon>Agaricales</taxon>
        <taxon>Marasmiineae</taxon>
        <taxon>Marasmiaceae</taxon>
        <taxon>Marasmius</taxon>
    </lineage>
</organism>
<feature type="region of interest" description="Disordered" evidence="7">
    <location>
        <begin position="1"/>
        <end position="25"/>
    </location>
</feature>
<gene>
    <name evidence="8" type="primary">USB1</name>
    <name evidence="8" type="ORF">V5O48_002873</name>
</gene>
<reference evidence="8 9" key="1">
    <citation type="submission" date="2024-02" db="EMBL/GenBank/DDBJ databases">
        <title>A draft genome for the cacao thread blight pathogen Marasmius crinis-equi.</title>
        <authorList>
            <person name="Cohen S.P."/>
            <person name="Baruah I.K."/>
            <person name="Amoako-Attah I."/>
            <person name="Bukari Y."/>
            <person name="Meinhardt L.W."/>
            <person name="Bailey B.A."/>
        </authorList>
    </citation>
    <scope>NUCLEOTIDE SEQUENCE [LARGE SCALE GENOMIC DNA]</scope>
    <source>
        <strain evidence="8 9">GH-76</strain>
    </source>
</reference>
<evidence type="ECO:0000313" key="9">
    <source>
        <dbReference type="Proteomes" id="UP001465976"/>
    </source>
</evidence>
<evidence type="ECO:0000313" key="8">
    <source>
        <dbReference type="EMBL" id="KAL0579141.1"/>
    </source>
</evidence>
<keyword evidence="4" id="KW-0539">Nucleus</keyword>
<keyword evidence="8" id="KW-0269">Exonuclease</keyword>
<dbReference type="Gene3D" id="3.90.1140.10">
    <property type="entry name" value="Cyclic phosphodiesterase"/>
    <property type="match status" value="1"/>
</dbReference>
<dbReference type="EMBL" id="JBAHYK010000070">
    <property type="protein sequence ID" value="KAL0579141.1"/>
    <property type="molecule type" value="Genomic_DNA"/>
</dbReference>
<keyword evidence="2" id="KW-0378">Hydrolase</keyword>
<sequence>MKRSTALVDYGSSSDEDSTPKHPVPIKKRFAPRFKQHRALLNILHRKLPLLSSSLVVPAPKDDPSQHQGRIRSTPHVEGQWAVHVYVSVMVERRSPLHQLIQDSLKTAKEVCPALQAIPGLEDENGGRKTSELHISLSRPIFVRAYQREEVKRSVKHLAQSSRPFRASFSSFSVLTNDEKTRTFVALDVGGGYPEKVYYDDPRFHASIAWALLEPPPSNDILDPAKIANSVPQEGTSQQVTSIVDDEVDVGATTPEFQRITELPESIITALNENHKAALSSNRISSFHVQRVSLKIGKEIQSWQLED</sequence>
<accession>A0ABR3FUG4</accession>
<dbReference type="PANTHER" id="PTHR13522:SF3">
    <property type="entry name" value="U6 SNRNA PHOSPHODIESTERASE 1"/>
    <property type="match status" value="1"/>
</dbReference>
<evidence type="ECO:0000256" key="1">
    <source>
        <dbReference type="ARBA" id="ARBA00022722"/>
    </source>
</evidence>
<dbReference type="Proteomes" id="UP001465976">
    <property type="component" value="Unassembled WGS sequence"/>
</dbReference>
<dbReference type="InterPro" id="IPR027521">
    <property type="entry name" value="Usb1"/>
</dbReference>
<evidence type="ECO:0000256" key="6">
    <source>
        <dbReference type="ARBA" id="ARBA00030030"/>
    </source>
</evidence>
<dbReference type="Pfam" id="PF09749">
    <property type="entry name" value="HVSL"/>
    <property type="match status" value="1"/>
</dbReference>
<keyword evidence="9" id="KW-1185">Reference proteome</keyword>
<evidence type="ECO:0000256" key="4">
    <source>
        <dbReference type="ARBA" id="ARBA00023242"/>
    </source>
</evidence>
<evidence type="ECO:0000256" key="7">
    <source>
        <dbReference type="SAM" id="MobiDB-lite"/>
    </source>
</evidence>
<keyword evidence="3" id="KW-0456">Lyase</keyword>
<protein>
    <recommendedName>
        <fullName evidence="5">U6 snRNA phosphodiesterase 1</fullName>
    </recommendedName>
    <alternativeName>
        <fullName evidence="6">3'-5' RNA exonuclease USB1</fullName>
    </alternativeName>
</protein>
<evidence type="ECO:0000256" key="2">
    <source>
        <dbReference type="ARBA" id="ARBA00022801"/>
    </source>
</evidence>
<evidence type="ECO:0000256" key="5">
    <source>
        <dbReference type="ARBA" id="ARBA00029543"/>
    </source>
</evidence>
<dbReference type="PANTHER" id="PTHR13522">
    <property type="entry name" value="U6 SNRNA PHOSPHODIESTERASE 1"/>
    <property type="match status" value="1"/>
</dbReference>